<gene>
    <name evidence="1" type="ORF">OEZ60_08285</name>
</gene>
<reference evidence="1 2" key="1">
    <citation type="submission" date="2022-10" db="EMBL/GenBank/DDBJ databases">
        <title>Defluviimonas sp. nov., isolated from ocean surface sediments.</title>
        <authorList>
            <person name="He W."/>
            <person name="Wang L."/>
            <person name="Zhang D.-F."/>
        </authorList>
    </citation>
    <scope>NUCLEOTIDE SEQUENCE [LARGE SCALE GENOMIC DNA]</scope>
    <source>
        <strain evidence="1 2">WL0024</strain>
    </source>
</reference>
<accession>A0ABT2X4T7</accession>
<proteinExistence type="predicted"/>
<dbReference type="EMBL" id="JAOVQO010000006">
    <property type="protein sequence ID" value="MCU9848002.1"/>
    <property type="molecule type" value="Genomic_DNA"/>
</dbReference>
<sequence length="461" mass="48942">MIGVTPAPGTATVTAPVAGTAPPAASTAPAGGLQVDVNIESKVTYDDNFGLDPVSPGDSTVFDNTLRVGVSNITAIDDFRLDASGVYRFADFAGSSASGFEDPTVKFRYRRDTGNSVLTAYGRFRDVDRDFLDPFLVEQVDPISNVLLGGGGQLKTKSYGAALQTGINDPIGFNLSVDHDEQTYTNVTDPALVDNQTDQAAAGVSMRVSPVTQLRLGASIEDYTADDTVQTDRRTLDYTLGVTQDINPVLLLDAQIGWTDVETDTIFGTTTRDGITGSLQLTKVMSNGTAFVSADSSINENGRTQTLRFGRDLQLPTGTLSATLGAADSPSGEVFVIGSLAYGQQLRNSTVTLAVDRGLSTDSLSNDVIDTRVRLGYGYIIDSVSRINMSLNWGHSEPAGTNTAPTVTRTSFNASYSRALTQDWDLTGGVVLRDLQDSGASGDARSNAVFLSLDRDFSFRP</sequence>
<name>A0ABT2X4T7_9RHOB</name>
<comment type="caution">
    <text evidence="1">The sequence shown here is derived from an EMBL/GenBank/DDBJ whole genome shotgun (WGS) entry which is preliminary data.</text>
</comment>
<evidence type="ECO:0000313" key="1">
    <source>
        <dbReference type="EMBL" id="MCU9848002.1"/>
    </source>
</evidence>
<dbReference type="RefSeq" id="WP_263334964.1">
    <property type="nucleotide sequence ID" value="NZ_JAOVQO010000006.1"/>
</dbReference>
<evidence type="ECO:0000313" key="2">
    <source>
        <dbReference type="Proteomes" id="UP001209535"/>
    </source>
</evidence>
<organism evidence="1 2">
    <name type="scientific">Albidovulum salinarum</name>
    <dbReference type="NCBI Taxonomy" id="2984153"/>
    <lineage>
        <taxon>Bacteria</taxon>
        <taxon>Pseudomonadati</taxon>
        <taxon>Pseudomonadota</taxon>
        <taxon>Alphaproteobacteria</taxon>
        <taxon>Rhodobacterales</taxon>
        <taxon>Paracoccaceae</taxon>
        <taxon>Albidovulum</taxon>
    </lineage>
</organism>
<protein>
    <recommendedName>
        <fullName evidence="3">Porin</fullName>
    </recommendedName>
</protein>
<dbReference type="Proteomes" id="UP001209535">
    <property type="component" value="Unassembled WGS sequence"/>
</dbReference>
<evidence type="ECO:0008006" key="3">
    <source>
        <dbReference type="Google" id="ProtNLM"/>
    </source>
</evidence>
<dbReference type="SUPFAM" id="SSF56935">
    <property type="entry name" value="Porins"/>
    <property type="match status" value="1"/>
</dbReference>
<keyword evidence="2" id="KW-1185">Reference proteome</keyword>